<evidence type="ECO:0000313" key="1">
    <source>
        <dbReference type="EMBL" id="SUZ61623.1"/>
    </source>
</evidence>
<accession>A0A381P7L4</accession>
<dbReference type="AlphaFoldDB" id="A0A381P7L4"/>
<gene>
    <name evidence="1" type="ORF">METZ01_LOCUS14477</name>
</gene>
<name>A0A381P7L4_9ZZZZ</name>
<sequence>MQIVEEGWLEEIGPIGSTEEAMLSLSSDRKENSRLSCQITVSEELDGLVVKTPEFQL</sequence>
<dbReference type="EMBL" id="UINC01000816">
    <property type="protein sequence ID" value="SUZ61623.1"/>
    <property type="molecule type" value="Genomic_DNA"/>
</dbReference>
<dbReference type="GO" id="GO:0051536">
    <property type="term" value="F:iron-sulfur cluster binding"/>
    <property type="evidence" value="ECO:0007669"/>
    <property type="project" value="InterPro"/>
</dbReference>
<protein>
    <recommendedName>
        <fullName evidence="2">2Fe-2S ferredoxin-type domain-containing protein</fullName>
    </recommendedName>
</protein>
<proteinExistence type="predicted"/>
<evidence type="ECO:0008006" key="2">
    <source>
        <dbReference type="Google" id="ProtNLM"/>
    </source>
</evidence>
<dbReference type="InterPro" id="IPR012675">
    <property type="entry name" value="Beta-grasp_dom_sf"/>
</dbReference>
<dbReference type="InterPro" id="IPR036010">
    <property type="entry name" value="2Fe-2S_ferredoxin-like_sf"/>
</dbReference>
<organism evidence="1">
    <name type="scientific">marine metagenome</name>
    <dbReference type="NCBI Taxonomy" id="408172"/>
    <lineage>
        <taxon>unclassified sequences</taxon>
        <taxon>metagenomes</taxon>
        <taxon>ecological metagenomes</taxon>
    </lineage>
</organism>
<dbReference type="Gene3D" id="3.10.20.30">
    <property type="match status" value="1"/>
</dbReference>
<dbReference type="SUPFAM" id="SSF54292">
    <property type="entry name" value="2Fe-2S ferredoxin-like"/>
    <property type="match status" value="1"/>
</dbReference>
<reference evidence="1" key="1">
    <citation type="submission" date="2018-05" db="EMBL/GenBank/DDBJ databases">
        <authorList>
            <person name="Lanie J.A."/>
            <person name="Ng W.-L."/>
            <person name="Kazmierczak K.M."/>
            <person name="Andrzejewski T.M."/>
            <person name="Davidsen T.M."/>
            <person name="Wayne K.J."/>
            <person name="Tettelin H."/>
            <person name="Glass J.I."/>
            <person name="Rusch D."/>
            <person name="Podicherti R."/>
            <person name="Tsui H.-C.T."/>
            <person name="Winkler M.E."/>
        </authorList>
    </citation>
    <scope>NUCLEOTIDE SEQUENCE</scope>
</reference>